<comment type="caution">
    <text evidence="2">The sequence shown here is derived from an EMBL/GenBank/DDBJ whole genome shotgun (WGS) entry which is preliminary data.</text>
</comment>
<organism evidence="2 3">
    <name type="scientific">Dreissena polymorpha</name>
    <name type="common">Zebra mussel</name>
    <name type="synonym">Mytilus polymorpha</name>
    <dbReference type="NCBI Taxonomy" id="45954"/>
    <lineage>
        <taxon>Eukaryota</taxon>
        <taxon>Metazoa</taxon>
        <taxon>Spiralia</taxon>
        <taxon>Lophotrochozoa</taxon>
        <taxon>Mollusca</taxon>
        <taxon>Bivalvia</taxon>
        <taxon>Autobranchia</taxon>
        <taxon>Heteroconchia</taxon>
        <taxon>Euheterodonta</taxon>
        <taxon>Imparidentia</taxon>
        <taxon>Neoheterodontei</taxon>
        <taxon>Myida</taxon>
        <taxon>Dreissenoidea</taxon>
        <taxon>Dreissenidae</taxon>
        <taxon>Dreissena</taxon>
    </lineage>
</organism>
<sequence length="453" mass="52190">MNIETNAEIIESIQRESELNCEENTKNVIDSQDASVILNMLKTDKNSNNKSKWTNSTEEHVQNICKSTIELSRLRDVDLKVIVRYLKKKGIPEMKESESKYLKLKKLYRALKLSDASSDTLKIYERKSKSNAIVQSLQTLAFSTVAKYRKSDLNIIYAEYVWPSRLSEWQAQAYKVKTSLYDETGLLENDSRVSSERNQSTEHTDTDQIEDRNNDLNDMDTSFFYVPAFSSKRKQYEVSCIDSSHLLTRTRRKCCKGGLDGLLNDAWNKVAKRGKTNLSIAMTECVIDPMSVPFAVTHFSEDVEKAIIEEGYIDEANLCRDVRQWLKADDDPGITARDRIRMRLGLRRRLLRHVTFGYFPPPGMFIGGWPSQLWEGLISNIDAKTLLYSLANGNTYNTRAFSSLCGETFFSELTLYDRRRQGTVTASEFQSFIGTTVEKMYMKMDPKRLYFQN</sequence>
<keyword evidence="3" id="KW-1185">Reference proteome</keyword>
<dbReference type="Proteomes" id="UP000828390">
    <property type="component" value="Unassembled WGS sequence"/>
</dbReference>
<evidence type="ECO:0000256" key="1">
    <source>
        <dbReference type="SAM" id="MobiDB-lite"/>
    </source>
</evidence>
<reference evidence="2" key="2">
    <citation type="submission" date="2020-11" db="EMBL/GenBank/DDBJ databases">
        <authorList>
            <person name="McCartney M.A."/>
            <person name="Auch B."/>
            <person name="Kono T."/>
            <person name="Mallez S."/>
            <person name="Becker A."/>
            <person name="Gohl D.M."/>
            <person name="Silverstein K.A.T."/>
            <person name="Koren S."/>
            <person name="Bechman K.B."/>
            <person name="Herman A."/>
            <person name="Abrahante J.E."/>
            <person name="Garbe J."/>
        </authorList>
    </citation>
    <scope>NUCLEOTIDE SEQUENCE</scope>
    <source>
        <strain evidence="2">Duluth1</strain>
        <tissue evidence="2">Whole animal</tissue>
    </source>
</reference>
<reference evidence="2" key="1">
    <citation type="journal article" date="2019" name="bioRxiv">
        <title>The Genome of the Zebra Mussel, Dreissena polymorpha: A Resource for Invasive Species Research.</title>
        <authorList>
            <person name="McCartney M.A."/>
            <person name="Auch B."/>
            <person name="Kono T."/>
            <person name="Mallez S."/>
            <person name="Zhang Y."/>
            <person name="Obille A."/>
            <person name="Becker A."/>
            <person name="Abrahante J.E."/>
            <person name="Garbe J."/>
            <person name="Badalamenti J.P."/>
            <person name="Herman A."/>
            <person name="Mangelson H."/>
            <person name="Liachko I."/>
            <person name="Sullivan S."/>
            <person name="Sone E.D."/>
            <person name="Koren S."/>
            <person name="Silverstein K.A.T."/>
            <person name="Beckman K.B."/>
            <person name="Gohl D.M."/>
        </authorList>
    </citation>
    <scope>NUCLEOTIDE SEQUENCE</scope>
    <source>
        <strain evidence="2">Duluth1</strain>
        <tissue evidence="2">Whole animal</tissue>
    </source>
</reference>
<proteinExistence type="predicted"/>
<protein>
    <submittedName>
        <fullName evidence="2">Uncharacterized protein</fullName>
    </submittedName>
</protein>
<dbReference type="EMBL" id="JAIWYP010000002">
    <property type="protein sequence ID" value="KAH3864845.1"/>
    <property type="molecule type" value="Genomic_DNA"/>
</dbReference>
<gene>
    <name evidence="2" type="ORF">DPMN_027874</name>
</gene>
<feature type="region of interest" description="Disordered" evidence="1">
    <location>
        <begin position="190"/>
        <end position="214"/>
    </location>
</feature>
<name>A0A9D4LTP6_DREPO</name>
<evidence type="ECO:0000313" key="2">
    <source>
        <dbReference type="EMBL" id="KAH3864845.1"/>
    </source>
</evidence>
<evidence type="ECO:0000313" key="3">
    <source>
        <dbReference type="Proteomes" id="UP000828390"/>
    </source>
</evidence>
<accession>A0A9D4LTP6</accession>
<dbReference type="AlphaFoldDB" id="A0A9D4LTP6"/>